<dbReference type="AlphaFoldDB" id="A0A9D4H6C2"/>
<proteinExistence type="predicted"/>
<dbReference type="Proteomes" id="UP000828390">
    <property type="component" value="Unassembled WGS sequence"/>
</dbReference>
<reference evidence="1" key="2">
    <citation type="submission" date="2020-11" db="EMBL/GenBank/DDBJ databases">
        <authorList>
            <person name="McCartney M.A."/>
            <person name="Auch B."/>
            <person name="Kono T."/>
            <person name="Mallez S."/>
            <person name="Becker A."/>
            <person name="Gohl D.M."/>
            <person name="Silverstein K.A.T."/>
            <person name="Koren S."/>
            <person name="Bechman K.B."/>
            <person name="Herman A."/>
            <person name="Abrahante J.E."/>
            <person name="Garbe J."/>
        </authorList>
    </citation>
    <scope>NUCLEOTIDE SEQUENCE</scope>
    <source>
        <strain evidence="1">Duluth1</strain>
        <tissue evidence="1">Whole animal</tissue>
    </source>
</reference>
<gene>
    <name evidence="1" type="ORF">DPMN_129716</name>
</gene>
<keyword evidence="2" id="KW-1185">Reference proteome</keyword>
<protein>
    <submittedName>
        <fullName evidence="1">Uncharacterized protein</fullName>
    </submittedName>
</protein>
<accession>A0A9D4H6C2</accession>
<evidence type="ECO:0000313" key="2">
    <source>
        <dbReference type="Proteomes" id="UP000828390"/>
    </source>
</evidence>
<evidence type="ECO:0000313" key="1">
    <source>
        <dbReference type="EMBL" id="KAH3827774.1"/>
    </source>
</evidence>
<organism evidence="1 2">
    <name type="scientific">Dreissena polymorpha</name>
    <name type="common">Zebra mussel</name>
    <name type="synonym">Mytilus polymorpha</name>
    <dbReference type="NCBI Taxonomy" id="45954"/>
    <lineage>
        <taxon>Eukaryota</taxon>
        <taxon>Metazoa</taxon>
        <taxon>Spiralia</taxon>
        <taxon>Lophotrochozoa</taxon>
        <taxon>Mollusca</taxon>
        <taxon>Bivalvia</taxon>
        <taxon>Autobranchia</taxon>
        <taxon>Heteroconchia</taxon>
        <taxon>Euheterodonta</taxon>
        <taxon>Imparidentia</taxon>
        <taxon>Neoheterodontei</taxon>
        <taxon>Myida</taxon>
        <taxon>Dreissenoidea</taxon>
        <taxon>Dreissenidae</taxon>
        <taxon>Dreissena</taxon>
    </lineage>
</organism>
<name>A0A9D4H6C2_DREPO</name>
<reference evidence="1" key="1">
    <citation type="journal article" date="2019" name="bioRxiv">
        <title>The Genome of the Zebra Mussel, Dreissena polymorpha: A Resource for Invasive Species Research.</title>
        <authorList>
            <person name="McCartney M.A."/>
            <person name="Auch B."/>
            <person name="Kono T."/>
            <person name="Mallez S."/>
            <person name="Zhang Y."/>
            <person name="Obille A."/>
            <person name="Becker A."/>
            <person name="Abrahante J.E."/>
            <person name="Garbe J."/>
            <person name="Badalamenti J.P."/>
            <person name="Herman A."/>
            <person name="Mangelson H."/>
            <person name="Liachko I."/>
            <person name="Sullivan S."/>
            <person name="Sone E.D."/>
            <person name="Koren S."/>
            <person name="Silverstein K.A.T."/>
            <person name="Beckman K.B."/>
            <person name="Gohl D.M."/>
        </authorList>
    </citation>
    <scope>NUCLEOTIDE SEQUENCE</scope>
    <source>
        <strain evidence="1">Duluth1</strain>
        <tissue evidence="1">Whole animal</tissue>
    </source>
</reference>
<sequence>MKEAKEEWIATITINKEMTTGSIKRVLQRPIDHHEDLSDQGRCYSRRGLNSPD</sequence>
<dbReference type="EMBL" id="JAIWYP010000005">
    <property type="protein sequence ID" value="KAH3827774.1"/>
    <property type="molecule type" value="Genomic_DNA"/>
</dbReference>
<comment type="caution">
    <text evidence="1">The sequence shown here is derived from an EMBL/GenBank/DDBJ whole genome shotgun (WGS) entry which is preliminary data.</text>
</comment>